<sequence>MMNKPLPILLTTLLLLTGCAMSPQAPRSPAPASPGGHTAAPARTPSPQRPAPDTGHTGYTGPSLVGLSTDDFGVTVVTDKLDYPWEVRQSEGTLIITEVAGTIAMVDHKGRFDRYEVQTSAPVVHDGGSGLMGLALAEDFAESGTAYIYYTYKGQDGLTNRIAEASFDGSAWRETGVLLDGIPGHELYNGGRIAIGPDGYLYATTGWVHDERMPQDRNSLAGKILRLALDGSVPEDNPFDGSFVYSYGHRNPQGLAWDAKGRLFSAEHGEAAHDEINLITPGTNYGWPAAQGTDDQDGMEPAFLGSGSDTWAPSGIAFAGDELVVAALAAQILYVMDDDARTMHPLFSSGERARAVLPYQNGIYVTSTNTSPRATEGATSVDRLLWISAAS</sequence>
<dbReference type="SUPFAM" id="SSF50952">
    <property type="entry name" value="Soluble quinoprotein glucose dehydrogenase"/>
    <property type="match status" value="1"/>
</dbReference>
<comment type="caution">
    <text evidence="4">The sequence shown here is derived from an EMBL/GenBank/DDBJ whole genome shotgun (WGS) entry which is preliminary data.</text>
</comment>
<evidence type="ECO:0000259" key="3">
    <source>
        <dbReference type="Pfam" id="PF07995"/>
    </source>
</evidence>
<dbReference type="AlphaFoldDB" id="A0A9X2GMQ6"/>
<evidence type="ECO:0000256" key="2">
    <source>
        <dbReference type="SAM" id="SignalP"/>
    </source>
</evidence>
<keyword evidence="5" id="KW-1185">Reference proteome</keyword>
<dbReference type="Gene3D" id="2.120.10.30">
    <property type="entry name" value="TolB, C-terminal domain"/>
    <property type="match status" value="1"/>
</dbReference>
<feature type="region of interest" description="Disordered" evidence="1">
    <location>
        <begin position="23"/>
        <end position="63"/>
    </location>
</feature>
<dbReference type="Proteomes" id="UP001139648">
    <property type="component" value="Unassembled WGS sequence"/>
</dbReference>
<keyword evidence="2" id="KW-0732">Signal</keyword>
<proteinExistence type="predicted"/>
<reference evidence="4" key="1">
    <citation type="submission" date="2022-06" db="EMBL/GenBank/DDBJ databases">
        <title>Sequencing the genomes of 1000 actinobacteria strains.</title>
        <authorList>
            <person name="Klenk H.-P."/>
        </authorList>
    </citation>
    <scope>NUCLEOTIDE SEQUENCE</scope>
    <source>
        <strain evidence="4">DSM 46694</strain>
    </source>
</reference>
<dbReference type="InterPro" id="IPR011042">
    <property type="entry name" value="6-blade_b-propeller_TolB-like"/>
</dbReference>
<feature type="domain" description="Glucose/Sorbosone dehydrogenase" evidence="3">
    <location>
        <begin position="81"/>
        <end position="369"/>
    </location>
</feature>
<feature type="chain" id="PRO_5040926941" evidence="2">
    <location>
        <begin position="26"/>
        <end position="391"/>
    </location>
</feature>
<name>A0A9X2GMQ6_9ACTN</name>
<dbReference type="EMBL" id="JAMZEB010000002">
    <property type="protein sequence ID" value="MCP2357133.1"/>
    <property type="molecule type" value="Genomic_DNA"/>
</dbReference>
<dbReference type="InterPro" id="IPR012938">
    <property type="entry name" value="Glc/Sorbosone_DH"/>
</dbReference>
<evidence type="ECO:0000256" key="1">
    <source>
        <dbReference type="SAM" id="MobiDB-lite"/>
    </source>
</evidence>
<dbReference type="Pfam" id="PF07995">
    <property type="entry name" value="GSDH"/>
    <property type="match status" value="1"/>
</dbReference>
<dbReference type="PANTHER" id="PTHR19328">
    <property type="entry name" value="HEDGEHOG-INTERACTING PROTEIN"/>
    <property type="match status" value="1"/>
</dbReference>
<organism evidence="4 5">
    <name type="scientific">Nonomuraea thailandensis</name>
    <dbReference type="NCBI Taxonomy" id="1188745"/>
    <lineage>
        <taxon>Bacteria</taxon>
        <taxon>Bacillati</taxon>
        <taxon>Actinomycetota</taxon>
        <taxon>Actinomycetes</taxon>
        <taxon>Streptosporangiales</taxon>
        <taxon>Streptosporangiaceae</taxon>
        <taxon>Nonomuraea</taxon>
    </lineage>
</organism>
<feature type="signal peptide" evidence="2">
    <location>
        <begin position="1"/>
        <end position="25"/>
    </location>
</feature>
<accession>A0A9X2GMQ6</accession>
<evidence type="ECO:0000313" key="4">
    <source>
        <dbReference type="EMBL" id="MCP2357133.1"/>
    </source>
</evidence>
<dbReference type="PROSITE" id="PS51257">
    <property type="entry name" value="PROKAR_LIPOPROTEIN"/>
    <property type="match status" value="1"/>
</dbReference>
<dbReference type="RefSeq" id="WP_253744266.1">
    <property type="nucleotide sequence ID" value="NZ_BAABKA010000103.1"/>
</dbReference>
<evidence type="ECO:0000313" key="5">
    <source>
        <dbReference type="Proteomes" id="UP001139648"/>
    </source>
</evidence>
<dbReference type="InterPro" id="IPR011041">
    <property type="entry name" value="Quinoprot_gluc/sorb_DH_b-prop"/>
</dbReference>
<dbReference type="PANTHER" id="PTHR19328:SF13">
    <property type="entry name" value="HIPL1 PROTEIN"/>
    <property type="match status" value="1"/>
</dbReference>
<gene>
    <name evidence="4" type="ORF">HD597_004153</name>
</gene>
<protein>
    <submittedName>
        <fullName evidence="4">Glucose/arabinose dehydrogenase</fullName>
    </submittedName>
</protein>